<dbReference type="OrthoDB" id="1080118at2"/>
<dbReference type="Gene3D" id="1.25.40.900">
    <property type="match status" value="1"/>
</dbReference>
<evidence type="ECO:0000256" key="4">
    <source>
        <dbReference type="ARBA" id="ARBA00023136"/>
    </source>
</evidence>
<organism evidence="8 9">
    <name type="scientific">Pedobacter frigiditerrae</name>
    <dbReference type="NCBI Taxonomy" id="2530452"/>
    <lineage>
        <taxon>Bacteria</taxon>
        <taxon>Pseudomonadati</taxon>
        <taxon>Bacteroidota</taxon>
        <taxon>Sphingobacteriia</taxon>
        <taxon>Sphingobacteriales</taxon>
        <taxon>Sphingobacteriaceae</taxon>
        <taxon>Pedobacter</taxon>
    </lineage>
</organism>
<evidence type="ECO:0000313" key="8">
    <source>
        <dbReference type="EMBL" id="TCC88716.1"/>
    </source>
</evidence>
<dbReference type="PROSITE" id="PS51257">
    <property type="entry name" value="PROKAR_LIPOPROTEIN"/>
    <property type="match status" value="1"/>
</dbReference>
<evidence type="ECO:0000256" key="2">
    <source>
        <dbReference type="ARBA" id="ARBA00006275"/>
    </source>
</evidence>
<reference evidence="8 9" key="1">
    <citation type="submission" date="2019-02" db="EMBL/GenBank/DDBJ databases">
        <title>Pedobacter sp. RP-1-13 sp. nov., isolated from Arctic soil.</title>
        <authorList>
            <person name="Dahal R.H."/>
        </authorList>
    </citation>
    <scope>NUCLEOTIDE SEQUENCE [LARGE SCALE GENOMIC DNA]</scope>
    <source>
        <strain evidence="8 9">RP-1-13</strain>
    </source>
</reference>
<keyword evidence="4" id="KW-0472">Membrane</keyword>
<keyword evidence="9" id="KW-1185">Reference proteome</keyword>
<protein>
    <submittedName>
        <fullName evidence="8">RagB/SusD family nutrient uptake outer membrane protein</fullName>
    </submittedName>
</protein>
<evidence type="ECO:0000259" key="6">
    <source>
        <dbReference type="Pfam" id="PF07980"/>
    </source>
</evidence>
<name>A0A4V2MI25_9SPHI</name>
<comment type="similarity">
    <text evidence="2">Belongs to the SusD family.</text>
</comment>
<evidence type="ECO:0000259" key="7">
    <source>
        <dbReference type="Pfam" id="PF14322"/>
    </source>
</evidence>
<proteinExistence type="inferred from homology"/>
<evidence type="ECO:0000256" key="5">
    <source>
        <dbReference type="ARBA" id="ARBA00023237"/>
    </source>
</evidence>
<evidence type="ECO:0000256" key="1">
    <source>
        <dbReference type="ARBA" id="ARBA00004442"/>
    </source>
</evidence>
<dbReference type="InterPro" id="IPR011990">
    <property type="entry name" value="TPR-like_helical_dom_sf"/>
</dbReference>
<dbReference type="InterPro" id="IPR033985">
    <property type="entry name" value="SusD-like_N"/>
</dbReference>
<dbReference type="RefSeq" id="WP_131554770.1">
    <property type="nucleotide sequence ID" value="NZ_SJSK01000005.1"/>
</dbReference>
<dbReference type="Gene3D" id="2.20.20.130">
    <property type="match status" value="1"/>
</dbReference>
<sequence length="480" mass="53141">MKKYYIILLSLFAITISSCEKLLDKEPTDKISLEDLFKDVSGSKTALAGAYHNLLEESHYQRNLMVYADILGGNIKFSKTTNLRLEDVYNAAQNAQESSMNDTYSFLYSELNNVNNIIKYTPTAEGSSVEKAKVIAEAKCIRALIHFDLVRIFARPFNFTANASHPGIAIILQPQLFADPSPVRVTVAQTYQAIVADLNDAITAFDNTNTGILKGGYKQNYFTKSSATALLAKVYLNQNNWDAAFTLSDNLIKSNEYTLLTNANYVASWTGRVPSSESIFELALETSFNSTGLGGYYDFNNTSGYRMFAATNDLLGLYSDTDVRRNTSMFNTVAISGINYLFTKKYAAGGPLATPIKLLRLSELHLIRAEAAAEKATPDFTTANADLNLIRKRGDASASTLNLTVKTDLIDAILIERRKELAFEGSLLFDLLRKKKNVVRVDVTAVTKNLNTNDDKLIMPLPANTVNANRNMTQNPGYIK</sequence>
<dbReference type="Pfam" id="PF07980">
    <property type="entry name" value="SusD_RagB"/>
    <property type="match status" value="1"/>
</dbReference>
<dbReference type="CDD" id="cd08977">
    <property type="entry name" value="SusD"/>
    <property type="match status" value="1"/>
</dbReference>
<evidence type="ECO:0000313" key="9">
    <source>
        <dbReference type="Proteomes" id="UP000292884"/>
    </source>
</evidence>
<dbReference type="EMBL" id="SJSK01000005">
    <property type="protein sequence ID" value="TCC88716.1"/>
    <property type="molecule type" value="Genomic_DNA"/>
</dbReference>
<keyword evidence="5" id="KW-0998">Cell outer membrane</keyword>
<dbReference type="InterPro" id="IPR012944">
    <property type="entry name" value="SusD_RagB_dom"/>
</dbReference>
<dbReference type="GO" id="GO:0009279">
    <property type="term" value="C:cell outer membrane"/>
    <property type="evidence" value="ECO:0007669"/>
    <property type="project" value="UniProtKB-SubCell"/>
</dbReference>
<dbReference type="SUPFAM" id="SSF48452">
    <property type="entry name" value="TPR-like"/>
    <property type="match status" value="1"/>
</dbReference>
<comment type="subcellular location">
    <subcellularLocation>
        <location evidence="1">Cell outer membrane</location>
    </subcellularLocation>
</comment>
<dbReference type="AlphaFoldDB" id="A0A4V2MI25"/>
<dbReference type="Pfam" id="PF14322">
    <property type="entry name" value="SusD-like_3"/>
    <property type="match status" value="1"/>
</dbReference>
<feature type="domain" description="RagB/SusD" evidence="6">
    <location>
        <begin position="350"/>
        <end position="478"/>
    </location>
</feature>
<evidence type="ECO:0000256" key="3">
    <source>
        <dbReference type="ARBA" id="ARBA00022729"/>
    </source>
</evidence>
<comment type="caution">
    <text evidence="8">The sequence shown here is derived from an EMBL/GenBank/DDBJ whole genome shotgun (WGS) entry which is preliminary data.</text>
</comment>
<feature type="domain" description="SusD-like N-terminal" evidence="7">
    <location>
        <begin position="43"/>
        <end position="236"/>
    </location>
</feature>
<gene>
    <name evidence="8" type="ORF">EZ428_18950</name>
</gene>
<accession>A0A4V2MI25</accession>
<dbReference type="Gene3D" id="1.25.40.390">
    <property type="match status" value="1"/>
</dbReference>
<keyword evidence="3" id="KW-0732">Signal</keyword>
<dbReference type="Proteomes" id="UP000292884">
    <property type="component" value="Unassembled WGS sequence"/>
</dbReference>